<dbReference type="Gene3D" id="1.10.287.70">
    <property type="match status" value="1"/>
</dbReference>
<dbReference type="Pfam" id="PF08016">
    <property type="entry name" value="PKD_channel"/>
    <property type="match status" value="1"/>
</dbReference>
<feature type="transmembrane region" description="Helical" evidence="9">
    <location>
        <begin position="77"/>
        <end position="93"/>
    </location>
</feature>
<dbReference type="InterPro" id="IPR001202">
    <property type="entry name" value="WW_dom"/>
</dbReference>
<feature type="disulfide bond" evidence="7">
    <location>
        <begin position="187"/>
        <end position="200"/>
    </location>
</feature>
<dbReference type="FunFam" id="1.10.287.70:FF:000086">
    <property type="entry name" value="Polycystic kidney disease 2"/>
    <property type="match status" value="1"/>
</dbReference>
<evidence type="ECO:0000313" key="11">
    <source>
        <dbReference type="EMBL" id="CAD8785564.1"/>
    </source>
</evidence>
<feature type="region of interest" description="Disordered" evidence="8">
    <location>
        <begin position="774"/>
        <end position="800"/>
    </location>
</feature>
<accession>A0A7S0YSF2</accession>
<feature type="domain" description="WW" evidence="10">
    <location>
        <begin position="746"/>
        <end position="779"/>
    </location>
</feature>
<dbReference type="EMBL" id="HBFN01007021">
    <property type="protein sequence ID" value="CAD8785564.1"/>
    <property type="molecule type" value="Transcribed_RNA"/>
</dbReference>
<feature type="compositionally biased region" description="Pro residues" evidence="8">
    <location>
        <begin position="779"/>
        <end position="788"/>
    </location>
</feature>
<dbReference type="PRINTS" id="PR01433">
    <property type="entry name" value="POLYCYSTIN2"/>
</dbReference>
<keyword evidence="6" id="KW-0325">Glycoprotein</keyword>
<dbReference type="InterPro" id="IPR046791">
    <property type="entry name" value="Polycystin_dom"/>
</dbReference>
<dbReference type="Gene3D" id="2.20.70.10">
    <property type="match status" value="1"/>
</dbReference>
<dbReference type="PANTHER" id="PTHR10877:SF183">
    <property type="entry name" value="AT14535P-RELATED"/>
    <property type="match status" value="1"/>
</dbReference>
<evidence type="ECO:0000256" key="8">
    <source>
        <dbReference type="SAM" id="MobiDB-lite"/>
    </source>
</evidence>
<dbReference type="GO" id="GO:0005509">
    <property type="term" value="F:calcium ion binding"/>
    <property type="evidence" value="ECO:0007669"/>
    <property type="project" value="InterPro"/>
</dbReference>
<dbReference type="InterPro" id="IPR051223">
    <property type="entry name" value="Polycystin"/>
</dbReference>
<feature type="transmembrane region" description="Helical" evidence="9">
    <location>
        <begin position="448"/>
        <end position="474"/>
    </location>
</feature>
<name>A0A7S0YSF2_9CRYP</name>
<comment type="subcellular location">
    <subcellularLocation>
        <location evidence="1">Membrane</location>
        <topology evidence="1">Multi-pass membrane protein</topology>
    </subcellularLocation>
</comment>
<dbReference type="GO" id="GO:0016020">
    <property type="term" value="C:membrane"/>
    <property type="evidence" value="ECO:0007669"/>
    <property type="project" value="UniProtKB-SubCell"/>
</dbReference>
<sequence>MGEEKAAAVGAVPAVGAKDAGGDKKAHGGHEVATAAFEKMSKRQQLALLAAAGLKAGPNVSLAYAIDKFRRDKIREVFLYVFFLALFTISALLQRDVTDAHYYTQTVKDVILGEDFPGVTWRKTFHDVTVDSDFWDYMTTVIPDYLYEEEWYNGDKFTQSEMNYILHVNRLVQAPRLRQLRVVESDCIVPQRLRKSLNRCYPQFSSRLEDKDPIAGWPPGAILEYKTDEQLETKEYTNGLLPYGGGGFAIDIPLYFNKTEVLEFFTYLKSQRWTDLKTRAVFFDFALYNPVNGLFLSVRLLFEFLPYGQVRPSSQFRAIRMGLINFDDFVALLLDVCVYAMVLFYIVMDIRKLLAMGRSYWGQFWHWFNWINYGVFIITLVYKIQFWLPSLAYVNGSGDLDIQRASLDFEALGWTYYMVVNWNAFNNIFVWLKAFSFLKYANKGVANLAYTISNAGIDCALFLLIFAIVIFAYAQAFHISFGTDIAEYKTLLDSIFGLFKTLLGSFDFEAIKQVNSILGPLLFVTFEVVCYFVLLNMFLAILNKAYSDVLDKGVDDPMAVEFRNTIEGYFKSFRKKLIFWRNKEVARFKSDGPADGAGATDMAQDPRRHQLDGEAMALMLQTVKDLSHTLRALNDKVENISKAQALTGAANKLNGAGSFRNSRVNNSMQQDMLDTAGGPHAMEPQATQAHSMAVTPPPPVPGSAADSIRASSKLPSYTPPTVPNGANGSGSRGAMHGAGVTTAGKPVLPPGWQEATDDAGEVYYFNARTGVTQWEPPSIIVPPPPQRPGPNEEGDVTPRM</sequence>
<feature type="region of interest" description="Disordered" evidence="8">
    <location>
        <begin position="670"/>
        <end position="750"/>
    </location>
</feature>
<proteinExistence type="inferred from homology"/>
<evidence type="ECO:0000256" key="2">
    <source>
        <dbReference type="ARBA" id="ARBA00007200"/>
    </source>
</evidence>
<dbReference type="InterPro" id="IPR003915">
    <property type="entry name" value="PKD_2"/>
</dbReference>
<feature type="transmembrane region" description="Helical" evidence="9">
    <location>
        <begin position="414"/>
        <end position="436"/>
    </location>
</feature>
<dbReference type="Pfam" id="PF20519">
    <property type="entry name" value="Polycystin_dom"/>
    <property type="match status" value="1"/>
</dbReference>
<protein>
    <recommendedName>
        <fullName evidence="10">WW domain-containing protein</fullName>
    </recommendedName>
</protein>
<dbReference type="AlphaFoldDB" id="A0A7S0YSF2"/>
<evidence type="ECO:0000256" key="9">
    <source>
        <dbReference type="SAM" id="Phobius"/>
    </source>
</evidence>
<evidence type="ECO:0000256" key="4">
    <source>
        <dbReference type="ARBA" id="ARBA00022989"/>
    </source>
</evidence>
<feature type="transmembrane region" description="Helical" evidence="9">
    <location>
        <begin position="329"/>
        <end position="347"/>
    </location>
</feature>
<dbReference type="PROSITE" id="PS01159">
    <property type="entry name" value="WW_DOMAIN_1"/>
    <property type="match status" value="1"/>
</dbReference>
<evidence type="ECO:0000256" key="1">
    <source>
        <dbReference type="ARBA" id="ARBA00004141"/>
    </source>
</evidence>
<dbReference type="PROSITE" id="PS50020">
    <property type="entry name" value="WW_DOMAIN_2"/>
    <property type="match status" value="1"/>
</dbReference>
<dbReference type="SUPFAM" id="SSF51045">
    <property type="entry name" value="WW domain"/>
    <property type="match status" value="1"/>
</dbReference>
<feature type="transmembrane region" description="Helical" evidence="9">
    <location>
        <begin position="517"/>
        <end position="542"/>
    </location>
</feature>
<keyword evidence="4 9" id="KW-1133">Transmembrane helix</keyword>
<keyword evidence="5 9" id="KW-0472">Membrane</keyword>
<dbReference type="SMART" id="SM00456">
    <property type="entry name" value="WW"/>
    <property type="match status" value="1"/>
</dbReference>
<keyword evidence="3 9" id="KW-0812">Transmembrane</keyword>
<evidence type="ECO:0000256" key="6">
    <source>
        <dbReference type="ARBA" id="ARBA00023180"/>
    </source>
</evidence>
<gene>
    <name evidence="11" type="ORF">HTEP1355_LOCUS4106</name>
</gene>
<feature type="transmembrane region" description="Helical" evidence="9">
    <location>
        <begin position="367"/>
        <end position="388"/>
    </location>
</feature>
<comment type="similarity">
    <text evidence="2">Belongs to the polycystin family.</text>
</comment>
<reference evidence="11" key="1">
    <citation type="submission" date="2021-01" db="EMBL/GenBank/DDBJ databases">
        <authorList>
            <person name="Corre E."/>
            <person name="Pelletier E."/>
            <person name="Niang G."/>
            <person name="Scheremetjew M."/>
            <person name="Finn R."/>
            <person name="Kale V."/>
            <person name="Holt S."/>
            <person name="Cochrane G."/>
            <person name="Meng A."/>
            <person name="Brown T."/>
            <person name="Cohen L."/>
        </authorList>
    </citation>
    <scope>NUCLEOTIDE SEQUENCE</scope>
    <source>
        <strain evidence="11">CCMP443</strain>
    </source>
</reference>
<dbReference type="InterPro" id="IPR036020">
    <property type="entry name" value="WW_dom_sf"/>
</dbReference>
<dbReference type="PANTHER" id="PTHR10877">
    <property type="entry name" value="POLYCYSTIN FAMILY MEMBER"/>
    <property type="match status" value="1"/>
</dbReference>
<organism evidence="11">
    <name type="scientific">Hemiselmis tepida</name>
    <dbReference type="NCBI Taxonomy" id="464990"/>
    <lineage>
        <taxon>Eukaryota</taxon>
        <taxon>Cryptophyceae</taxon>
        <taxon>Cryptomonadales</taxon>
        <taxon>Hemiselmidaceae</taxon>
        <taxon>Hemiselmis</taxon>
    </lineage>
</organism>
<dbReference type="CDD" id="cd00201">
    <property type="entry name" value="WW"/>
    <property type="match status" value="1"/>
</dbReference>
<dbReference type="InterPro" id="IPR013122">
    <property type="entry name" value="PKD1_2_channel"/>
</dbReference>
<evidence type="ECO:0000256" key="7">
    <source>
        <dbReference type="PIRSR" id="PIRSR603915-2"/>
    </source>
</evidence>
<evidence type="ECO:0000259" key="10">
    <source>
        <dbReference type="PROSITE" id="PS50020"/>
    </source>
</evidence>
<evidence type="ECO:0000256" key="3">
    <source>
        <dbReference type="ARBA" id="ARBA00022692"/>
    </source>
</evidence>
<evidence type="ECO:0000256" key="5">
    <source>
        <dbReference type="ARBA" id="ARBA00023136"/>
    </source>
</evidence>
<dbReference type="Pfam" id="PF00397">
    <property type="entry name" value="WW"/>
    <property type="match status" value="1"/>
</dbReference>